<dbReference type="InterPro" id="IPR007052">
    <property type="entry name" value="CS_dom"/>
</dbReference>
<dbReference type="Proteomes" id="UP000009170">
    <property type="component" value="Unassembled WGS sequence"/>
</dbReference>
<comment type="subcellular location">
    <subcellularLocation>
        <location evidence="1">Cytoplasm</location>
    </subcellularLocation>
</comment>
<evidence type="ECO:0000313" key="5">
    <source>
        <dbReference type="EMBL" id="CEF99671.1"/>
    </source>
</evidence>
<gene>
    <name evidence="5" type="ORF">OT_ostta11g02170</name>
</gene>
<dbReference type="CDD" id="cd06467">
    <property type="entry name" value="p23_NUDC_like"/>
    <property type="match status" value="1"/>
</dbReference>
<dbReference type="STRING" id="70448.A0A090M654"/>
<dbReference type="PANTHER" id="PTHR12356:SF3">
    <property type="entry name" value="NUCLEAR MIGRATION PROTEIN NUDC"/>
    <property type="match status" value="1"/>
</dbReference>
<dbReference type="EMBL" id="CAID01000011">
    <property type="protein sequence ID" value="CEF99671.1"/>
    <property type="molecule type" value="Genomic_DNA"/>
</dbReference>
<reference evidence="6" key="1">
    <citation type="journal article" date="2006" name="Proc. Natl. Acad. Sci. U.S.A.">
        <title>Genome analysis of the smallest free-living eukaryote Ostreococcus tauri unveils many unique features.</title>
        <authorList>
            <person name="Derelle E."/>
            <person name="Ferraz C."/>
            <person name="Rombauts S."/>
            <person name="Rouze P."/>
            <person name="Worden A.Z."/>
            <person name="Robbens S."/>
            <person name="Partensky F."/>
            <person name="Degroeve S."/>
            <person name="Echeynie S."/>
            <person name="Cooke R."/>
            <person name="Saeys Y."/>
            <person name="Wuyts J."/>
            <person name="Jabbari K."/>
            <person name="Bowler C."/>
            <person name="Panaud O."/>
            <person name="Piegu B."/>
            <person name="Ball S.G."/>
            <person name="Ral J.-P."/>
            <person name="Bouget F.-Y."/>
            <person name="Piganeau G."/>
            <person name="De Baets B."/>
            <person name="Picard A."/>
            <person name="Delseny M."/>
            <person name="Demaille J."/>
            <person name="Van de Peer Y."/>
            <person name="Moreau H."/>
        </authorList>
    </citation>
    <scope>NUCLEOTIDE SEQUENCE [LARGE SCALE GENOMIC DNA]</scope>
    <source>
        <strain evidence="6">OTTH 0595 / CCAP 157/2 / RCC745</strain>
    </source>
</reference>
<sequence length="233" mass="25970">MPRPTQTRQQGMSRPEDRSRVAIALATVLVGSLAYWYVLDRRRRTTERRKDDERFDAEQIRLKLELARMAESGNLGTSSASSGVVSLSAASCGGVTDRYSWTQDEREIVVAFRVEASTRARDCLVEISTKSIHAVVKGKTLLEGELTRRIVKDDSYWELEESTGGGKALVVTLTKLRRTYAKFHWASVCLGEPEVDVASFGDPVVGVNGQRPGDVEAMMEEVRGMRRDAEQSK</sequence>
<dbReference type="Gene3D" id="2.60.40.790">
    <property type="match status" value="1"/>
</dbReference>
<accession>A0A090M654</accession>
<dbReference type="OrthoDB" id="416217at2759"/>
<evidence type="ECO:0000256" key="1">
    <source>
        <dbReference type="ARBA" id="ARBA00004496"/>
    </source>
</evidence>
<reference evidence="5 6" key="2">
    <citation type="journal article" date="2014" name="BMC Genomics">
        <title>An improved genome of the model marine alga Ostreococcus tauri unfolds by assessing Illumina de novo assemblies.</title>
        <authorList>
            <person name="Blanc-Mathieu R."/>
            <person name="Verhelst B."/>
            <person name="Derelle E."/>
            <person name="Rombauts S."/>
            <person name="Bouget F.Y."/>
            <person name="Carre I."/>
            <person name="Chateau A."/>
            <person name="Eyre-Walker A."/>
            <person name="Grimsley N."/>
            <person name="Moreau H."/>
            <person name="Piegu B."/>
            <person name="Rivals E."/>
            <person name="Schackwitz W."/>
            <person name="Van de Peer Y."/>
            <person name="Piganeau G."/>
        </authorList>
    </citation>
    <scope>NUCLEOTIDE SEQUENCE [LARGE SCALE GENOMIC DNA]</scope>
    <source>
        <strain evidence="6">OTTH 0595 / CCAP 157/2 / RCC745</strain>
    </source>
</reference>
<evidence type="ECO:0000256" key="2">
    <source>
        <dbReference type="ARBA" id="ARBA00022490"/>
    </source>
</evidence>
<dbReference type="GO" id="GO:0005737">
    <property type="term" value="C:cytoplasm"/>
    <property type="evidence" value="ECO:0007669"/>
    <property type="project" value="UniProtKB-SubCell"/>
</dbReference>
<dbReference type="RefSeq" id="XP_003082038.2">
    <property type="nucleotide sequence ID" value="XM_003081990.2"/>
</dbReference>
<keyword evidence="3" id="KW-0472">Membrane</keyword>
<dbReference type="SUPFAM" id="SSF49764">
    <property type="entry name" value="HSP20-like chaperones"/>
    <property type="match status" value="1"/>
</dbReference>
<dbReference type="InterPro" id="IPR037898">
    <property type="entry name" value="NudC_fam"/>
</dbReference>
<dbReference type="GO" id="GO:0051082">
    <property type="term" value="F:unfolded protein binding"/>
    <property type="evidence" value="ECO:0007669"/>
    <property type="project" value="TreeGrafter"/>
</dbReference>
<protein>
    <submittedName>
        <fullName evidence="5">HSP20-like chaperone</fullName>
    </submittedName>
</protein>
<keyword evidence="6" id="KW-1185">Reference proteome</keyword>
<comment type="caution">
    <text evidence="5">The sequence shown here is derived from an EMBL/GenBank/DDBJ whole genome shotgun (WGS) entry which is preliminary data.</text>
</comment>
<evidence type="ECO:0000259" key="4">
    <source>
        <dbReference type="PROSITE" id="PS51203"/>
    </source>
</evidence>
<dbReference type="PROSITE" id="PS51203">
    <property type="entry name" value="CS"/>
    <property type="match status" value="1"/>
</dbReference>
<keyword evidence="3" id="KW-0812">Transmembrane</keyword>
<dbReference type="Pfam" id="PF04969">
    <property type="entry name" value="CS"/>
    <property type="match status" value="1"/>
</dbReference>
<proteinExistence type="predicted"/>
<evidence type="ECO:0000313" key="6">
    <source>
        <dbReference type="Proteomes" id="UP000009170"/>
    </source>
</evidence>
<dbReference type="KEGG" id="ota:OT_ostta11g02170"/>
<dbReference type="AlphaFoldDB" id="A0A090M654"/>
<dbReference type="InterPro" id="IPR008978">
    <property type="entry name" value="HSP20-like_chaperone"/>
</dbReference>
<dbReference type="PANTHER" id="PTHR12356">
    <property type="entry name" value="NUCLEAR MOVEMENT PROTEIN NUDC"/>
    <property type="match status" value="1"/>
</dbReference>
<feature type="domain" description="CS" evidence="4">
    <location>
        <begin position="94"/>
        <end position="189"/>
    </location>
</feature>
<name>A0A090M654_OSTTA</name>
<feature type="transmembrane region" description="Helical" evidence="3">
    <location>
        <begin position="21"/>
        <end position="39"/>
    </location>
</feature>
<dbReference type="GO" id="GO:0006457">
    <property type="term" value="P:protein folding"/>
    <property type="evidence" value="ECO:0007669"/>
    <property type="project" value="TreeGrafter"/>
</dbReference>
<evidence type="ECO:0000256" key="3">
    <source>
        <dbReference type="SAM" id="Phobius"/>
    </source>
</evidence>
<keyword evidence="3" id="KW-1133">Transmembrane helix</keyword>
<organism evidence="5 6">
    <name type="scientific">Ostreococcus tauri</name>
    <name type="common">Marine green alga</name>
    <dbReference type="NCBI Taxonomy" id="70448"/>
    <lineage>
        <taxon>Eukaryota</taxon>
        <taxon>Viridiplantae</taxon>
        <taxon>Chlorophyta</taxon>
        <taxon>Mamiellophyceae</taxon>
        <taxon>Mamiellales</taxon>
        <taxon>Bathycoccaceae</taxon>
        <taxon>Ostreococcus</taxon>
    </lineage>
</organism>
<dbReference type="InParanoid" id="A0A090M654"/>
<keyword evidence="2" id="KW-0963">Cytoplasm</keyword>
<dbReference type="GeneID" id="9835769"/>